<dbReference type="OrthoDB" id="9801161at2"/>
<protein>
    <recommendedName>
        <fullName evidence="3 13">Nucleoside diphosphate kinase</fullName>
        <shortName evidence="13">NDK</shortName>
        <shortName evidence="13">NDP kinase</shortName>
        <ecNumber evidence="2 13">2.7.4.6</ecNumber>
    </recommendedName>
    <alternativeName>
        <fullName evidence="13">Nucleoside-2-P kinase</fullName>
    </alternativeName>
</protein>
<dbReference type="GO" id="GO:0046872">
    <property type="term" value="F:metal ion binding"/>
    <property type="evidence" value="ECO:0007669"/>
    <property type="project" value="UniProtKB-KW"/>
</dbReference>
<comment type="function">
    <text evidence="13">Major role in the synthesis of nucleoside triphosphates other than ATP. The ATP gamma phosphate is transferred to the NDP beta phosphate via a ping-pong mechanism, using a phosphorylated active-site intermediate.</text>
</comment>
<keyword evidence="4 13" id="KW-0963">Cytoplasm</keyword>
<dbReference type="GO" id="GO:0006228">
    <property type="term" value="P:UTP biosynthetic process"/>
    <property type="evidence" value="ECO:0007669"/>
    <property type="project" value="UniProtKB-UniRule"/>
</dbReference>
<dbReference type="HAMAP" id="MF_00451">
    <property type="entry name" value="NDP_kinase"/>
    <property type="match status" value="1"/>
</dbReference>
<dbReference type="FunFam" id="3.30.70.141:FF:000003">
    <property type="entry name" value="Nucleoside diphosphate kinase"/>
    <property type="match status" value="1"/>
</dbReference>
<dbReference type="PANTHER" id="PTHR46161">
    <property type="entry name" value="NUCLEOSIDE DIPHOSPHATE KINASE"/>
    <property type="match status" value="1"/>
</dbReference>
<keyword evidence="19" id="KW-1185">Reference proteome</keyword>
<evidence type="ECO:0000256" key="8">
    <source>
        <dbReference type="ARBA" id="ARBA00022741"/>
    </source>
</evidence>
<accession>A0A0S4NC23</accession>
<feature type="active site" description="Pros-phosphohistidine intermediate" evidence="13 14">
    <location>
        <position position="115"/>
    </location>
</feature>
<reference evidence="19" key="1">
    <citation type="submission" date="2015-11" db="EMBL/GenBank/DDBJ databases">
        <authorList>
            <person name="Varghese N."/>
        </authorList>
    </citation>
    <scope>NUCLEOTIDE SEQUENCE [LARGE SCALE GENOMIC DNA]</scope>
</reference>
<dbReference type="PRINTS" id="PR01243">
    <property type="entry name" value="NUCDPKINASE"/>
</dbReference>
<evidence type="ECO:0000256" key="5">
    <source>
        <dbReference type="ARBA" id="ARBA00022553"/>
    </source>
</evidence>
<dbReference type="InterPro" id="IPR001564">
    <property type="entry name" value="Nucleoside_diP_kinase"/>
</dbReference>
<dbReference type="GO" id="GO:0005524">
    <property type="term" value="F:ATP binding"/>
    <property type="evidence" value="ECO:0007669"/>
    <property type="project" value="UniProtKB-UniRule"/>
</dbReference>
<proteinExistence type="inferred from homology"/>
<comment type="subunit">
    <text evidence="13">Homotetramer.</text>
</comment>
<evidence type="ECO:0000256" key="11">
    <source>
        <dbReference type="ARBA" id="ARBA00022842"/>
    </source>
</evidence>
<dbReference type="RefSeq" id="WP_140945603.1">
    <property type="nucleotide sequence ID" value="NZ_FAOO01000015.1"/>
</dbReference>
<dbReference type="PANTHER" id="PTHR46161:SF3">
    <property type="entry name" value="NUCLEOSIDE DIPHOSPHATE KINASE DDB_G0292928-RELATED"/>
    <property type="match status" value="1"/>
</dbReference>
<evidence type="ECO:0000256" key="10">
    <source>
        <dbReference type="ARBA" id="ARBA00022840"/>
    </source>
</evidence>
<sequence length="141" mass="16105">MERTLAILKPDCVRKNLVGKVISHIESAGFKIVAMKMLKLTPEQARAFYYVHRERHFYNDLVNFMSSGKIVALVLEKENAVDDFRKLIGATDPKEAEEGTIRRLYADNKQENIVHGSDSVENAKIEISFFFSQNELIANET</sequence>
<dbReference type="NCBIfam" id="NF001908">
    <property type="entry name" value="PRK00668.1"/>
    <property type="match status" value="1"/>
</dbReference>
<comment type="catalytic activity">
    <reaction evidence="13">
        <text>a ribonucleoside 5'-diphosphate + ATP = a ribonucleoside 5'-triphosphate + ADP</text>
        <dbReference type="Rhea" id="RHEA:18113"/>
        <dbReference type="ChEBI" id="CHEBI:30616"/>
        <dbReference type="ChEBI" id="CHEBI:57930"/>
        <dbReference type="ChEBI" id="CHEBI:61557"/>
        <dbReference type="ChEBI" id="CHEBI:456216"/>
        <dbReference type="EC" id="2.7.4.6"/>
    </reaction>
</comment>
<keyword evidence="12 13" id="KW-0546">Nucleotide metabolism</keyword>
<keyword evidence="6 13" id="KW-0808">Transferase</keyword>
<feature type="binding site" evidence="13 14">
    <location>
        <position position="112"/>
    </location>
    <ligand>
        <name>ATP</name>
        <dbReference type="ChEBI" id="CHEBI:30616"/>
    </ligand>
</feature>
<evidence type="ECO:0000313" key="19">
    <source>
        <dbReference type="Proteomes" id="UP000320623"/>
    </source>
</evidence>
<dbReference type="GO" id="GO:0006241">
    <property type="term" value="P:CTP biosynthetic process"/>
    <property type="evidence" value="ECO:0007669"/>
    <property type="project" value="UniProtKB-UniRule"/>
</dbReference>
<dbReference type="PROSITE" id="PS51374">
    <property type="entry name" value="NDPK_LIKE"/>
    <property type="match status" value="1"/>
</dbReference>
<evidence type="ECO:0000256" key="15">
    <source>
        <dbReference type="RuleBase" id="RU004011"/>
    </source>
</evidence>
<dbReference type="InterPro" id="IPR036850">
    <property type="entry name" value="NDK-like_dom_sf"/>
</dbReference>
<evidence type="ECO:0000256" key="2">
    <source>
        <dbReference type="ARBA" id="ARBA00012966"/>
    </source>
</evidence>
<dbReference type="GO" id="GO:0005737">
    <property type="term" value="C:cytoplasm"/>
    <property type="evidence" value="ECO:0007669"/>
    <property type="project" value="UniProtKB-SubCell"/>
</dbReference>
<keyword evidence="7 13" id="KW-0479">Metal-binding</keyword>
<dbReference type="SMART" id="SM00562">
    <property type="entry name" value="NDK"/>
    <property type="match status" value="1"/>
</dbReference>
<dbReference type="Proteomes" id="UP000320623">
    <property type="component" value="Unassembled WGS sequence"/>
</dbReference>
<evidence type="ECO:0000256" key="14">
    <source>
        <dbReference type="PROSITE-ProRule" id="PRU00706"/>
    </source>
</evidence>
<keyword evidence="5 13" id="KW-0597">Phosphoprotein</keyword>
<dbReference type="Pfam" id="PF00334">
    <property type="entry name" value="NDK"/>
    <property type="match status" value="1"/>
</dbReference>
<dbReference type="InterPro" id="IPR023005">
    <property type="entry name" value="Nucleoside_diP_kinase_AS"/>
</dbReference>
<comment type="similarity">
    <text evidence="1 13 14 15">Belongs to the NDK family.</text>
</comment>
<dbReference type="SUPFAM" id="SSF54919">
    <property type="entry name" value="Nucleoside diphosphate kinase, NDK"/>
    <property type="match status" value="1"/>
</dbReference>
<feature type="binding site" evidence="13 14">
    <location>
        <position position="91"/>
    </location>
    <ligand>
        <name>ATP</name>
        <dbReference type="ChEBI" id="CHEBI:30616"/>
    </ligand>
</feature>
<evidence type="ECO:0000256" key="13">
    <source>
        <dbReference type="HAMAP-Rule" id="MF_00451"/>
    </source>
</evidence>
<feature type="binding site" evidence="13 14">
    <location>
        <position position="102"/>
    </location>
    <ligand>
        <name>ATP</name>
        <dbReference type="ChEBI" id="CHEBI:30616"/>
    </ligand>
</feature>
<comment type="catalytic activity">
    <reaction evidence="13 16">
        <text>a 2'-deoxyribonucleoside 5'-diphosphate + ATP = a 2'-deoxyribonucleoside 5'-triphosphate + ADP</text>
        <dbReference type="Rhea" id="RHEA:44640"/>
        <dbReference type="ChEBI" id="CHEBI:30616"/>
        <dbReference type="ChEBI" id="CHEBI:61560"/>
        <dbReference type="ChEBI" id="CHEBI:73316"/>
        <dbReference type="ChEBI" id="CHEBI:456216"/>
        <dbReference type="EC" id="2.7.4.6"/>
    </reaction>
</comment>
<evidence type="ECO:0000256" key="12">
    <source>
        <dbReference type="ARBA" id="ARBA00023080"/>
    </source>
</evidence>
<dbReference type="STRING" id="1643428.GCA_001442855_01843"/>
<evidence type="ECO:0000256" key="16">
    <source>
        <dbReference type="RuleBase" id="RU004013"/>
    </source>
</evidence>
<evidence type="ECO:0000313" key="18">
    <source>
        <dbReference type="EMBL" id="CUU07702.1"/>
    </source>
</evidence>
<dbReference type="InterPro" id="IPR034907">
    <property type="entry name" value="NDK-like_dom"/>
</dbReference>
<gene>
    <name evidence="13" type="primary">ndk</name>
    <name evidence="18" type="ORF">JGI1_01881</name>
</gene>
<dbReference type="AlphaFoldDB" id="A0A0S4NC23"/>
<dbReference type="GO" id="GO:0004550">
    <property type="term" value="F:nucleoside diphosphate kinase activity"/>
    <property type="evidence" value="ECO:0007669"/>
    <property type="project" value="UniProtKB-UniRule"/>
</dbReference>
<keyword evidence="8 13" id="KW-0547">Nucleotide-binding</keyword>
<keyword evidence="11 13" id="KW-0460">Magnesium</keyword>
<dbReference type="GO" id="GO:0006183">
    <property type="term" value="P:GTP biosynthetic process"/>
    <property type="evidence" value="ECO:0007669"/>
    <property type="project" value="UniProtKB-UniRule"/>
</dbReference>
<evidence type="ECO:0000256" key="6">
    <source>
        <dbReference type="ARBA" id="ARBA00022679"/>
    </source>
</evidence>
<evidence type="ECO:0000256" key="9">
    <source>
        <dbReference type="ARBA" id="ARBA00022777"/>
    </source>
</evidence>
<dbReference type="CDD" id="cd04413">
    <property type="entry name" value="NDPk_I"/>
    <property type="match status" value="1"/>
</dbReference>
<evidence type="ECO:0000256" key="4">
    <source>
        <dbReference type="ARBA" id="ARBA00022490"/>
    </source>
</evidence>
<keyword evidence="9 13" id="KW-0418">Kinase</keyword>
<feature type="binding site" evidence="13 14">
    <location>
        <position position="85"/>
    </location>
    <ligand>
        <name>ATP</name>
        <dbReference type="ChEBI" id="CHEBI:30616"/>
    </ligand>
</feature>
<feature type="binding site" evidence="13 14">
    <location>
        <position position="9"/>
    </location>
    <ligand>
        <name>ATP</name>
        <dbReference type="ChEBI" id="CHEBI:30616"/>
    </ligand>
</feature>
<feature type="binding site" evidence="13 14">
    <location>
        <position position="57"/>
    </location>
    <ligand>
        <name>ATP</name>
        <dbReference type="ChEBI" id="CHEBI:30616"/>
    </ligand>
</feature>
<evidence type="ECO:0000256" key="7">
    <source>
        <dbReference type="ARBA" id="ARBA00022723"/>
    </source>
</evidence>
<evidence type="ECO:0000259" key="17">
    <source>
        <dbReference type="SMART" id="SM00562"/>
    </source>
</evidence>
<dbReference type="Gene3D" id="3.30.70.141">
    <property type="entry name" value="Nucleoside diphosphate kinase-like domain"/>
    <property type="match status" value="1"/>
</dbReference>
<evidence type="ECO:0000256" key="3">
    <source>
        <dbReference type="ARBA" id="ARBA00017632"/>
    </source>
</evidence>
<comment type="subcellular location">
    <subcellularLocation>
        <location evidence="13">Cytoplasm</location>
    </subcellularLocation>
</comment>
<dbReference type="EC" id="2.7.4.6" evidence="2 13"/>
<dbReference type="PROSITE" id="PS00469">
    <property type="entry name" value="NDPK"/>
    <property type="match status" value="1"/>
</dbReference>
<dbReference type="EMBL" id="FAOO01000015">
    <property type="protein sequence ID" value="CUU07702.1"/>
    <property type="molecule type" value="Genomic_DNA"/>
</dbReference>
<name>A0A0S4NC23_9BACT</name>
<organism evidence="18 19">
    <name type="scientific">Candidatus Thermokryptus mobilis</name>
    <dbReference type="NCBI Taxonomy" id="1643428"/>
    <lineage>
        <taxon>Bacteria</taxon>
        <taxon>Pseudomonadati</taxon>
        <taxon>Candidatus Kryptoniota</taxon>
        <taxon>Candidatus Thermokryptus</taxon>
    </lineage>
</organism>
<feature type="domain" description="Nucleoside diphosphate kinase-like" evidence="17">
    <location>
        <begin position="1"/>
        <end position="138"/>
    </location>
</feature>
<keyword evidence="10 13" id="KW-0067">ATP-binding</keyword>
<comment type="cofactor">
    <cofactor evidence="13">
        <name>Mg(2+)</name>
        <dbReference type="ChEBI" id="CHEBI:18420"/>
    </cofactor>
</comment>
<evidence type="ECO:0000256" key="1">
    <source>
        <dbReference type="ARBA" id="ARBA00008142"/>
    </source>
</evidence>